<dbReference type="PROSITE" id="PS50987">
    <property type="entry name" value="HTH_ARSR_2"/>
    <property type="match status" value="1"/>
</dbReference>
<dbReference type="CDD" id="cd00158">
    <property type="entry name" value="RHOD"/>
    <property type="match status" value="1"/>
</dbReference>
<dbReference type="InterPro" id="IPR001845">
    <property type="entry name" value="HTH_ArsR_DNA-bd_dom"/>
</dbReference>
<dbReference type="Gene3D" id="3.40.250.10">
    <property type="entry name" value="Rhodanese-like domain"/>
    <property type="match status" value="1"/>
</dbReference>
<reference evidence="6 7" key="1">
    <citation type="submission" date="2016-11" db="EMBL/GenBank/DDBJ databases">
        <authorList>
            <person name="Jaros S."/>
            <person name="Januszkiewicz K."/>
            <person name="Wedrychowicz H."/>
        </authorList>
    </citation>
    <scope>NUCLEOTIDE SEQUENCE [LARGE SCALE GENOMIC DNA]</scope>
    <source>
        <strain evidence="6 7">DSM 21986</strain>
    </source>
</reference>
<dbReference type="AlphaFoldDB" id="A0A1M5G0W8"/>
<dbReference type="STRING" id="1194090.SAMN05443144_11648"/>
<dbReference type="PANTHER" id="PTHR43132">
    <property type="entry name" value="ARSENICAL RESISTANCE OPERON REPRESSOR ARSR-RELATED"/>
    <property type="match status" value="1"/>
</dbReference>
<keyword evidence="1" id="KW-0805">Transcription regulation</keyword>
<dbReference type="InterPro" id="IPR036388">
    <property type="entry name" value="WH-like_DNA-bd_sf"/>
</dbReference>
<dbReference type="PANTHER" id="PTHR43132:SF8">
    <property type="entry name" value="HTH-TYPE TRANSCRIPTIONAL REGULATOR KMTR"/>
    <property type="match status" value="1"/>
</dbReference>
<dbReference type="Gene3D" id="1.10.10.10">
    <property type="entry name" value="Winged helix-like DNA-binding domain superfamily/Winged helix DNA-binding domain"/>
    <property type="match status" value="1"/>
</dbReference>
<accession>A0A1M5G0W8</accession>
<keyword evidence="2" id="KW-0238">DNA-binding</keyword>
<feature type="domain" description="HTH arsR-type" evidence="5">
    <location>
        <begin position="6"/>
        <end position="100"/>
    </location>
</feature>
<dbReference type="InterPro" id="IPR011991">
    <property type="entry name" value="ArsR-like_HTH"/>
</dbReference>
<dbReference type="GO" id="GO:0003677">
    <property type="term" value="F:DNA binding"/>
    <property type="evidence" value="ECO:0007669"/>
    <property type="project" value="UniProtKB-KW"/>
</dbReference>
<evidence type="ECO:0000313" key="6">
    <source>
        <dbReference type="EMBL" id="SHF97440.1"/>
    </source>
</evidence>
<dbReference type="SUPFAM" id="SSF52821">
    <property type="entry name" value="Rhodanese/Cell cycle control phosphatase"/>
    <property type="match status" value="1"/>
</dbReference>
<dbReference type="SUPFAM" id="SSF46785">
    <property type="entry name" value="Winged helix' DNA-binding domain"/>
    <property type="match status" value="1"/>
</dbReference>
<evidence type="ECO:0000313" key="7">
    <source>
        <dbReference type="Proteomes" id="UP000184041"/>
    </source>
</evidence>
<dbReference type="PROSITE" id="PS50206">
    <property type="entry name" value="RHODANESE_3"/>
    <property type="match status" value="1"/>
</dbReference>
<keyword evidence="3" id="KW-0804">Transcription</keyword>
<dbReference type="InterPro" id="IPR001763">
    <property type="entry name" value="Rhodanese-like_dom"/>
</dbReference>
<evidence type="ECO:0000259" key="5">
    <source>
        <dbReference type="PROSITE" id="PS50987"/>
    </source>
</evidence>
<dbReference type="EMBL" id="FQUS01000016">
    <property type="protein sequence ID" value="SHF97440.1"/>
    <property type="molecule type" value="Genomic_DNA"/>
</dbReference>
<dbReference type="InterPro" id="IPR036390">
    <property type="entry name" value="WH_DNA-bd_sf"/>
</dbReference>
<dbReference type="InterPro" id="IPR036873">
    <property type="entry name" value="Rhodanese-like_dom_sf"/>
</dbReference>
<protein>
    <submittedName>
        <fullName evidence="6">Transcriptional regulator, ArsR family</fullName>
    </submittedName>
</protein>
<dbReference type="RefSeq" id="WP_073065915.1">
    <property type="nucleotide sequence ID" value="NZ_FQUS01000016.1"/>
</dbReference>
<evidence type="ECO:0000259" key="4">
    <source>
        <dbReference type="PROSITE" id="PS50206"/>
    </source>
</evidence>
<proteinExistence type="predicted"/>
<name>A0A1M5G0W8_9BACT</name>
<gene>
    <name evidence="6" type="ORF">SAMN05443144_11648</name>
</gene>
<keyword evidence="7" id="KW-1185">Reference proteome</keyword>
<dbReference type="PRINTS" id="PR00778">
    <property type="entry name" value="HTHARSR"/>
</dbReference>
<sequence length="232" mass="26622">MDTRTFKKSLYQELSQVTKALSNPHRLEILDLLAQGSFPVAYIAEQTKLPVANASQHLQVLKKSGLVKTQREGKYMYYELAGQHVFDTWCALRKLGFTQNEEISKLLNDYRNRRNSLKTISSDELNEMMSRQEIYVIDVRPEEEYEKGHIEDAVSYPQQELSERIKDLPEDREIVAYCRGPLCLMADEAVKYLQKEGFEAARLEDGYADWAASGKAVANTKETNEQKSTNKA</sequence>
<dbReference type="GO" id="GO:0003700">
    <property type="term" value="F:DNA-binding transcription factor activity"/>
    <property type="evidence" value="ECO:0007669"/>
    <property type="project" value="InterPro"/>
</dbReference>
<dbReference type="CDD" id="cd00090">
    <property type="entry name" value="HTH_ARSR"/>
    <property type="match status" value="1"/>
</dbReference>
<dbReference type="OrthoDB" id="9808735at2"/>
<organism evidence="6 7">
    <name type="scientific">Fodinibius roseus</name>
    <dbReference type="NCBI Taxonomy" id="1194090"/>
    <lineage>
        <taxon>Bacteria</taxon>
        <taxon>Pseudomonadati</taxon>
        <taxon>Balneolota</taxon>
        <taxon>Balneolia</taxon>
        <taxon>Balneolales</taxon>
        <taxon>Balneolaceae</taxon>
        <taxon>Fodinibius</taxon>
    </lineage>
</organism>
<evidence type="ECO:0000256" key="3">
    <source>
        <dbReference type="ARBA" id="ARBA00023163"/>
    </source>
</evidence>
<dbReference type="SMART" id="SM00418">
    <property type="entry name" value="HTH_ARSR"/>
    <property type="match status" value="1"/>
</dbReference>
<dbReference type="Pfam" id="PF12840">
    <property type="entry name" value="HTH_20"/>
    <property type="match status" value="1"/>
</dbReference>
<dbReference type="Proteomes" id="UP000184041">
    <property type="component" value="Unassembled WGS sequence"/>
</dbReference>
<dbReference type="InterPro" id="IPR051011">
    <property type="entry name" value="Metal_resp_trans_reg"/>
</dbReference>
<dbReference type="NCBIfam" id="NF033788">
    <property type="entry name" value="HTH_metalloreg"/>
    <property type="match status" value="1"/>
</dbReference>
<feature type="domain" description="Rhodanese" evidence="4">
    <location>
        <begin position="130"/>
        <end position="219"/>
    </location>
</feature>
<dbReference type="Pfam" id="PF00581">
    <property type="entry name" value="Rhodanese"/>
    <property type="match status" value="1"/>
</dbReference>
<evidence type="ECO:0000256" key="2">
    <source>
        <dbReference type="ARBA" id="ARBA00023125"/>
    </source>
</evidence>
<evidence type="ECO:0000256" key="1">
    <source>
        <dbReference type="ARBA" id="ARBA00023015"/>
    </source>
</evidence>
<dbReference type="SMART" id="SM00450">
    <property type="entry name" value="RHOD"/>
    <property type="match status" value="1"/>
</dbReference>